<gene>
    <name evidence="1" type="ORF">H4W31_003748</name>
</gene>
<dbReference type="Proteomes" id="UP000649753">
    <property type="component" value="Unassembled WGS sequence"/>
</dbReference>
<organism evidence="1 2">
    <name type="scientific">Plantactinospora soyae</name>
    <dbReference type="NCBI Taxonomy" id="1544732"/>
    <lineage>
        <taxon>Bacteria</taxon>
        <taxon>Bacillati</taxon>
        <taxon>Actinomycetota</taxon>
        <taxon>Actinomycetes</taxon>
        <taxon>Micromonosporales</taxon>
        <taxon>Micromonosporaceae</taxon>
        <taxon>Plantactinospora</taxon>
    </lineage>
</organism>
<evidence type="ECO:0000313" key="1">
    <source>
        <dbReference type="EMBL" id="MBE1488110.1"/>
    </source>
</evidence>
<dbReference type="AlphaFoldDB" id="A0A927MBN8"/>
<dbReference type="RefSeq" id="WP_192767835.1">
    <property type="nucleotide sequence ID" value="NZ_JADBEB010000001.1"/>
</dbReference>
<sequence length="74" mass="8368">MRDWVCVCCGRWQVSVERIGGRYLYRLAYRYRREVGGLDVLGEVGSVAALERLLRSRTPVTLADLRELPAGRGA</sequence>
<evidence type="ECO:0000313" key="2">
    <source>
        <dbReference type="Proteomes" id="UP000649753"/>
    </source>
</evidence>
<comment type="caution">
    <text evidence="1">The sequence shown here is derived from an EMBL/GenBank/DDBJ whole genome shotgun (WGS) entry which is preliminary data.</text>
</comment>
<protein>
    <submittedName>
        <fullName evidence="1">Uncharacterized protein</fullName>
    </submittedName>
</protein>
<reference evidence="1" key="1">
    <citation type="submission" date="2020-10" db="EMBL/GenBank/DDBJ databases">
        <title>Sequencing the genomes of 1000 actinobacteria strains.</title>
        <authorList>
            <person name="Klenk H.-P."/>
        </authorList>
    </citation>
    <scope>NUCLEOTIDE SEQUENCE</scope>
    <source>
        <strain evidence="1">DSM 46832</strain>
    </source>
</reference>
<name>A0A927MBN8_9ACTN</name>
<accession>A0A927MBN8</accession>
<dbReference type="EMBL" id="JADBEB010000001">
    <property type="protein sequence ID" value="MBE1488110.1"/>
    <property type="molecule type" value="Genomic_DNA"/>
</dbReference>
<proteinExistence type="predicted"/>
<keyword evidence="2" id="KW-1185">Reference proteome</keyword>